<feature type="compositionally biased region" description="Polar residues" evidence="1">
    <location>
        <begin position="53"/>
        <end position="67"/>
    </location>
</feature>
<organism evidence="2 3">
    <name type="scientific">Geobacillus genomosp. 3</name>
    <dbReference type="NCBI Taxonomy" id="1921421"/>
    <lineage>
        <taxon>Bacteria</taxon>
        <taxon>Bacillati</taxon>
        <taxon>Bacillota</taxon>
        <taxon>Bacilli</taxon>
        <taxon>Bacillales</taxon>
        <taxon>Anoxybacillaceae</taxon>
        <taxon>Geobacillus</taxon>
    </lineage>
</organism>
<dbReference type="InterPro" id="IPR046342">
    <property type="entry name" value="CBS_dom_sf"/>
</dbReference>
<gene>
    <name evidence="2" type="ORF">M493_01267</name>
</gene>
<dbReference type="SUPFAM" id="SSF54631">
    <property type="entry name" value="CBS-domain pair"/>
    <property type="match status" value="1"/>
</dbReference>
<dbReference type="EMBL" id="CP006254">
    <property type="protein sequence ID" value="AHA58109.1"/>
    <property type="molecule type" value="Genomic_DNA"/>
</dbReference>
<proteinExistence type="predicted"/>
<name>V5LYE1_GEOG3</name>
<dbReference type="Proteomes" id="UP000015500">
    <property type="component" value="Chromosome"/>
</dbReference>
<feature type="region of interest" description="Disordered" evidence="1">
    <location>
        <begin position="45"/>
        <end position="85"/>
    </location>
</feature>
<sequence length="85" mass="9033">MVMKVEDAMTRTETAIFESDLLGRAARALAEHGLDGVIVCNSEGGIAGDDSSRSGNGQYIDRSSPQCRSLRKMGEPSGLPCMSKI</sequence>
<reference evidence="2 3" key="1">
    <citation type="journal article" date="2014" name="Genome Announc.">
        <title>Complete Genome Sequence of the Thermophilic Polychlorinated Biphenyl Degrader Geobacillus sp. Strain JF8 (NBRC 109937).</title>
        <authorList>
            <person name="Shintani M."/>
            <person name="Ohtsubo Y."/>
            <person name="Fukuda K."/>
            <person name="Hosoyama A."/>
            <person name="Ohji S."/>
            <person name="Yamazoe A."/>
            <person name="Fujita N."/>
            <person name="Nagata Y."/>
            <person name="Tsuda M."/>
            <person name="Hatta T."/>
            <person name="Kimbara K."/>
        </authorList>
    </citation>
    <scope>NUCLEOTIDE SEQUENCE [LARGE SCALE GENOMIC DNA]</scope>
    <source>
        <strain evidence="2 3">JF8</strain>
    </source>
</reference>
<dbReference type="AlphaFoldDB" id="V5LYE1"/>
<evidence type="ECO:0000256" key="1">
    <source>
        <dbReference type="SAM" id="MobiDB-lite"/>
    </source>
</evidence>
<accession>V5LYE1</accession>
<dbReference type="HOGENOM" id="CLU_2507984_0_0_9"/>
<protein>
    <submittedName>
        <fullName evidence="2">Sigma-54-dependent transcriptional activator</fullName>
    </submittedName>
</protein>
<evidence type="ECO:0000313" key="3">
    <source>
        <dbReference type="Proteomes" id="UP000015500"/>
    </source>
</evidence>
<keyword evidence="3" id="KW-1185">Reference proteome</keyword>
<dbReference type="KEGG" id="gjf:M493_01267"/>
<dbReference type="STRING" id="1921421.M493_01267"/>
<evidence type="ECO:0000313" key="2">
    <source>
        <dbReference type="EMBL" id="AHA58109.1"/>
    </source>
</evidence>